<sequence length="354" mass="37673">MSEELHLSVNHRELEIPLLQGGMGVGVSLERLAGSVAACGAMGCISTADCGYREPDFYKNPEEANLRALRQEISDARDISGGRGLLAINAMVATQQFAEAIRTAVASGIDAVISGAGLPLQLPELVPEGSALIAPIVSGGRAAKLILQSWMKKYNRFPDFIVVEGAKAGGHLGFKEDELLAGEAPSLAAILKDVLENIRPFVDAAKRNIPVFCAGGVWNREDIQALTEQGAAGVQMATRFIATEECDASQAYKDVLLGAKREDVSIIHSPVGMPGRAVQTPLLKKLSLAGRIPPVHCSRCIKKCNPAQVPFCITNALIEAVKGNLETGLFFTGENVGRMKKMTTVPALIKELGY</sequence>
<dbReference type="Pfam" id="PF03060">
    <property type="entry name" value="NMO"/>
    <property type="match status" value="1"/>
</dbReference>
<keyword evidence="5" id="KW-0560">Oxidoreductase</keyword>
<dbReference type="AlphaFoldDB" id="A0AA37DH35"/>
<evidence type="ECO:0000256" key="4">
    <source>
        <dbReference type="ARBA" id="ARBA00022643"/>
    </source>
</evidence>
<dbReference type="CDD" id="cd04730">
    <property type="entry name" value="NPD_like"/>
    <property type="match status" value="1"/>
</dbReference>
<evidence type="ECO:0000256" key="2">
    <source>
        <dbReference type="ARBA" id="ARBA00013457"/>
    </source>
</evidence>
<proteinExistence type="predicted"/>
<dbReference type="PANTHER" id="PTHR32332">
    <property type="entry name" value="2-NITROPROPANE DIOXYGENASE"/>
    <property type="match status" value="1"/>
</dbReference>
<accession>A0AA37DH35</accession>
<dbReference type="PANTHER" id="PTHR32332:SF18">
    <property type="entry name" value="2-NITROPROPANE DIOXYGENASE"/>
    <property type="match status" value="1"/>
</dbReference>
<keyword evidence="7" id="KW-1185">Reference proteome</keyword>
<dbReference type="Gene3D" id="3.20.20.70">
    <property type="entry name" value="Aldolase class I"/>
    <property type="match status" value="1"/>
</dbReference>
<dbReference type="GO" id="GO:0018580">
    <property type="term" value="F:nitronate monooxygenase activity"/>
    <property type="evidence" value="ECO:0007669"/>
    <property type="project" value="InterPro"/>
</dbReference>
<keyword evidence="4" id="KW-0288">FMN</keyword>
<protein>
    <recommendedName>
        <fullName evidence="2">Probable nitronate monooxygenase</fullName>
    </recommendedName>
</protein>
<evidence type="ECO:0000313" key="6">
    <source>
        <dbReference type="EMBL" id="EHO18120.1"/>
    </source>
</evidence>
<name>A0AA37DH35_9FIRM</name>
<dbReference type="InterPro" id="IPR004136">
    <property type="entry name" value="NMO"/>
</dbReference>
<dbReference type="Proteomes" id="UP000018466">
    <property type="component" value="Unassembled WGS sequence"/>
</dbReference>
<dbReference type="GeneID" id="86940098"/>
<evidence type="ECO:0000256" key="3">
    <source>
        <dbReference type="ARBA" id="ARBA00022630"/>
    </source>
</evidence>
<gene>
    <name evidence="6" type="ORF">HMPREF9623_00304</name>
</gene>
<dbReference type="InterPro" id="IPR013785">
    <property type="entry name" value="Aldolase_TIM"/>
</dbReference>
<dbReference type="RefSeq" id="WP_009532139.1">
    <property type="nucleotide sequence ID" value="NZ_CAJPPX010000015.1"/>
</dbReference>
<keyword evidence="3" id="KW-0285">Flavoprotein</keyword>
<organism evidence="6 7">
    <name type="scientific">Stomatobaculum longum</name>
    <dbReference type="NCBI Taxonomy" id="796942"/>
    <lineage>
        <taxon>Bacteria</taxon>
        <taxon>Bacillati</taxon>
        <taxon>Bacillota</taxon>
        <taxon>Clostridia</taxon>
        <taxon>Lachnospirales</taxon>
        <taxon>Lachnospiraceae</taxon>
        <taxon>Stomatobaculum</taxon>
    </lineage>
</organism>
<comment type="caution">
    <text evidence="6">The sequence shown here is derived from an EMBL/GenBank/DDBJ whole genome shotgun (WGS) entry which is preliminary data.</text>
</comment>
<evidence type="ECO:0000313" key="7">
    <source>
        <dbReference type="Proteomes" id="UP000018466"/>
    </source>
</evidence>
<reference evidence="6 7" key="1">
    <citation type="submission" date="2011-10" db="EMBL/GenBank/DDBJ databases">
        <title>The Genome Sequence of Lachnospiraceae bacterium ACC2.</title>
        <authorList>
            <consortium name="The Broad Institute Genome Sequencing Platform"/>
            <person name="Earl A."/>
            <person name="Ward D."/>
            <person name="Feldgarden M."/>
            <person name="Gevers D."/>
            <person name="Sizova M."/>
            <person name="Hazen A."/>
            <person name="Epstein S."/>
            <person name="Young S.K."/>
            <person name="Zeng Q."/>
            <person name="Gargeya S."/>
            <person name="Fitzgerald M."/>
            <person name="Haas B."/>
            <person name="Abouelleil A."/>
            <person name="Alvarado L."/>
            <person name="Arachchi H.M."/>
            <person name="Berlin A."/>
            <person name="Brown A."/>
            <person name="Chapman S.B."/>
            <person name="Chen Z."/>
            <person name="Dunbar C."/>
            <person name="Freedman E."/>
            <person name="Gearin G."/>
            <person name="Goldberg J."/>
            <person name="Griggs A."/>
            <person name="Gujja S."/>
            <person name="Heiman D."/>
            <person name="Howarth C."/>
            <person name="Larson L."/>
            <person name="Lui A."/>
            <person name="MacDonald P.J.P."/>
            <person name="Montmayeur A."/>
            <person name="Murphy C."/>
            <person name="Neiman D."/>
            <person name="Pearson M."/>
            <person name="Priest M."/>
            <person name="Roberts A."/>
            <person name="Saif S."/>
            <person name="Shea T."/>
            <person name="Shenoy N."/>
            <person name="Sisk P."/>
            <person name="Stolte C."/>
            <person name="Sykes S."/>
            <person name="Wortman J."/>
            <person name="Nusbaum C."/>
            <person name="Birren B."/>
        </authorList>
    </citation>
    <scope>NUCLEOTIDE SEQUENCE [LARGE SCALE GENOMIC DNA]</scope>
    <source>
        <strain evidence="6 7">ACC2</strain>
    </source>
</reference>
<evidence type="ECO:0000256" key="1">
    <source>
        <dbReference type="ARBA" id="ARBA00003535"/>
    </source>
</evidence>
<dbReference type="EMBL" id="AGEL01000003">
    <property type="protein sequence ID" value="EHO18120.1"/>
    <property type="molecule type" value="Genomic_DNA"/>
</dbReference>
<comment type="function">
    <text evidence="1">Nitronate monooxygenase that uses molecular oxygen to catalyze the oxidative denitrification of alkyl nitronates. Acts on propionate 3-nitronate (P3N), the presumed physiological substrate. Probably functions in the detoxification of P3N, a metabolic poison produced by plants and fungi as a defense mechanism.</text>
</comment>
<evidence type="ECO:0000256" key="5">
    <source>
        <dbReference type="ARBA" id="ARBA00023002"/>
    </source>
</evidence>
<dbReference type="SUPFAM" id="SSF51412">
    <property type="entry name" value="Inosine monophosphate dehydrogenase (IMPDH)"/>
    <property type="match status" value="1"/>
</dbReference>